<keyword evidence="1" id="KW-1133">Transmembrane helix</keyword>
<keyword evidence="1" id="KW-0812">Transmembrane</keyword>
<evidence type="ECO:0000256" key="1">
    <source>
        <dbReference type="SAM" id="Phobius"/>
    </source>
</evidence>
<organism evidence="2">
    <name type="scientific">Salmonella phage vB_SEnST11_KE22</name>
    <dbReference type="NCBI Taxonomy" id="3161173"/>
    <lineage>
        <taxon>Viruses</taxon>
        <taxon>Duplodnaviria</taxon>
        <taxon>Heunggongvirae</taxon>
        <taxon>Uroviricota</taxon>
        <taxon>Caudoviricetes</taxon>
        <taxon>Vequintavirinae</taxon>
        <taxon>Seunavirus</taxon>
    </lineage>
</organism>
<gene>
    <name evidence="2" type="ORF">NDDWPVAN_CDS0089</name>
</gene>
<accession>A0AAU8GGT4</accession>
<protein>
    <submittedName>
        <fullName evidence="2">Uncharacterized protein</fullName>
    </submittedName>
</protein>
<keyword evidence="1" id="KW-0472">Membrane</keyword>
<proteinExistence type="predicted"/>
<name>A0AAU8GGT4_9CAUD</name>
<sequence>MAIFLIVMFILNMVCFGINLRSMVRDRRNELAWVCTFNLFAAIVCIVAAGLHA</sequence>
<feature type="transmembrane region" description="Helical" evidence="1">
    <location>
        <begin position="6"/>
        <end position="24"/>
    </location>
</feature>
<evidence type="ECO:0000313" key="2">
    <source>
        <dbReference type="EMBL" id="XCH40215.1"/>
    </source>
</evidence>
<feature type="transmembrane region" description="Helical" evidence="1">
    <location>
        <begin position="31"/>
        <end position="51"/>
    </location>
</feature>
<reference evidence="2" key="1">
    <citation type="submission" date="2024-05" db="EMBL/GenBank/DDBJ databases">
        <authorList>
            <person name="Mugo M.M."/>
            <person name="Musyoki A.M."/>
            <person name="Makumi A.M."/>
            <person name="Mutai I."/>
            <person name="Drechsel O."/>
            <person name="Kering K.K."/>
            <person name="Muturi P."/>
            <person name="Mbae C.K."/>
            <person name="Kariuki S.M."/>
        </authorList>
    </citation>
    <scope>NUCLEOTIDE SEQUENCE</scope>
</reference>
<dbReference type="EMBL" id="PP856721">
    <property type="protein sequence ID" value="XCH40215.1"/>
    <property type="molecule type" value="Genomic_DNA"/>
</dbReference>